<dbReference type="EC" id="7.6.2.11" evidence="7"/>
<keyword evidence="1 7" id="KW-0813">Transport</keyword>
<evidence type="ECO:0000256" key="6">
    <source>
        <dbReference type="ARBA" id="ARBA00023136"/>
    </source>
</evidence>
<comment type="function">
    <text evidence="7">Part of the ABC transporter complex PotABCD involved in spermidine/putrescine import. Responsible for energy coupling to the transport system.</text>
</comment>
<evidence type="ECO:0000256" key="3">
    <source>
        <dbReference type="ARBA" id="ARBA00022741"/>
    </source>
</evidence>
<dbReference type="NCBIfam" id="TIGR01187">
    <property type="entry name" value="potA"/>
    <property type="match status" value="1"/>
</dbReference>
<dbReference type="InterPro" id="IPR003439">
    <property type="entry name" value="ABC_transporter-like_ATP-bd"/>
</dbReference>
<evidence type="ECO:0000256" key="1">
    <source>
        <dbReference type="ARBA" id="ARBA00022448"/>
    </source>
</evidence>
<dbReference type="GO" id="GO:0015697">
    <property type="term" value="P:quaternary ammonium group transport"/>
    <property type="evidence" value="ECO:0007669"/>
    <property type="project" value="UniProtKB-ARBA"/>
</dbReference>
<evidence type="ECO:0000313" key="10">
    <source>
        <dbReference type="Proteomes" id="UP000320653"/>
    </source>
</evidence>
<dbReference type="SUPFAM" id="SSF52540">
    <property type="entry name" value="P-loop containing nucleoside triphosphate hydrolases"/>
    <property type="match status" value="1"/>
</dbReference>
<comment type="subunit">
    <text evidence="7">The complex is composed of two ATP-binding proteins (PotA), two transmembrane proteins (PotB and PotC) and a solute-binding protein (PotD).</text>
</comment>
<comment type="caution">
    <text evidence="9">The sequence shown here is derived from an EMBL/GenBank/DDBJ whole genome shotgun (WGS) entry which is preliminary data.</text>
</comment>
<dbReference type="InterPro" id="IPR003593">
    <property type="entry name" value="AAA+_ATPase"/>
</dbReference>
<keyword evidence="2 7" id="KW-1003">Cell membrane</keyword>
<dbReference type="PANTHER" id="PTHR42781:SF4">
    <property type="entry name" value="SPERMIDINE_PUTRESCINE IMPORT ATP-BINDING PROTEIN POTA"/>
    <property type="match status" value="1"/>
</dbReference>
<dbReference type="EMBL" id="VIWP01000005">
    <property type="protein sequence ID" value="TWF52398.1"/>
    <property type="molecule type" value="Genomic_DNA"/>
</dbReference>
<evidence type="ECO:0000259" key="8">
    <source>
        <dbReference type="PROSITE" id="PS50893"/>
    </source>
</evidence>
<dbReference type="Pfam" id="PF08402">
    <property type="entry name" value="TOBE_2"/>
    <property type="match status" value="1"/>
</dbReference>
<dbReference type="FunFam" id="3.40.50.300:FF:000425">
    <property type="entry name" value="Probable ABC transporter, ATP-binding subunit"/>
    <property type="match status" value="1"/>
</dbReference>
<dbReference type="Proteomes" id="UP000320653">
    <property type="component" value="Unassembled WGS sequence"/>
</dbReference>
<dbReference type="PANTHER" id="PTHR42781">
    <property type="entry name" value="SPERMIDINE/PUTRESCINE IMPORT ATP-BINDING PROTEIN POTA"/>
    <property type="match status" value="1"/>
</dbReference>
<comment type="catalytic activity">
    <reaction evidence="7">
        <text>ATP + H2O + polyamine-[polyamine-binding protein]Side 1 = ADP + phosphate + polyamineSide 2 + [polyamine-binding protein]Side 1.</text>
        <dbReference type="EC" id="7.6.2.11"/>
    </reaction>
</comment>
<dbReference type="Gene3D" id="2.40.50.100">
    <property type="match status" value="1"/>
</dbReference>
<dbReference type="RefSeq" id="WP_145640125.1">
    <property type="nucleotide sequence ID" value="NZ_VIWP01000005.1"/>
</dbReference>
<dbReference type="SMART" id="SM00382">
    <property type="entry name" value="AAA"/>
    <property type="match status" value="1"/>
</dbReference>
<dbReference type="OrthoDB" id="9802264at2"/>
<keyword evidence="6 7" id="KW-0472">Membrane</keyword>
<dbReference type="Pfam" id="PF00005">
    <property type="entry name" value="ABC_tran"/>
    <property type="match status" value="1"/>
</dbReference>
<dbReference type="AlphaFoldDB" id="A0A561QPS4"/>
<evidence type="ECO:0000256" key="5">
    <source>
        <dbReference type="ARBA" id="ARBA00022967"/>
    </source>
</evidence>
<dbReference type="PROSITE" id="PS50893">
    <property type="entry name" value="ABC_TRANSPORTER_2"/>
    <property type="match status" value="1"/>
</dbReference>
<proteinExistence type="inferred from homology"/>
<comment type="similarity">
    <text evidence="7">Belongs to the ABC transporter superfamily. Spermidine/putrescine importer (TC 3.A.1.11.1) family.</text>
</comment>
<dbReference type="InterPro" id="IPR017871">
    <property type="entry name" value="ABC_transporter-like_CS"/>
</dbReference>
<dbReference type="GO" id="GO:0043190">
    <property type="term" value="C:ATP-binding cassette (ABC) transporter complex"/>
    <property type="evidence" value="ECO:0007669"/>
    <property type="project" value="InterPro"/>
</dbReference>
<accession>A0A561QPS4</accession>
<dbReference type="GO" id="GO:0016887">
    <property type="term" value="F:ATP hydrolysis activity"/>
    <property type="evidence" value="ECO:0007669"/>
    <property type="project" value="InterPro"/>
</dbReference>
<keyword evidence="10" id="KW-1185">Reference proteome</keyword>
<evidence type="ECO:0000256" key="4">
    <source>
        <dbReference type="ARBA" id="ARBA00022840"/>
    </source>
</evidence>
<evidence type="ECO:0000256" key="7">
    <source>
        <dbReference type="RuleBase" id="RU364083"/>
    </source>
</evidence>
<dbReference type="GO" id="GO:0005524">
    <property type="term" value="F:ATP binding"/>
    <property type="evidence" value="ECO:0007669"/>
    <property type="project" value="UniProtKB-KW"/>
</dbReference>
<keyword evidence="4 7" id="KW-0067">ATP-binding</keyword>
<sequence length="357" mass="38566">MTNVKINSVAKNYGQVSVLSDITTQFPEGSFTSLLGPSGSGKTTLLRIVAGFVTPDSGTVSIGSRNVTNVPVWARNIGMVFQSYALFPHMTVRENVAFGLARRGIKGAEARSQIDRALEMVRLPGFGDRKPKQLSGGQQQRVALARALVIQPSVLLLDEPLSALDRRLRQEMQVELKRIQRETGLTTVFVTHDQEEALALSDQVAILDRGQIVQMGVPTDIYEKPKTRFAAEFLGDTNFLTGTVSARIVTLSDGTAIRLADAEVAPSDGQSVTLAVRPEKIRIVEGVADAEPGLNRLQARVTAVIYAGAALTYVLTASDGTPFKIFAQNTTGTIIPEGAQVTLTWEPKHTILLQDQA</sequence>
<dbReference type="PROSITE" id="PS00211">
    <property type="entry name" value="ABC_TRANSPORTER_1"/>
    <property type="match status" value="1"/>
</dbReference>
<keyword evidence="5 7" id="KW-1278">Translocase</keyword>
<name>A0A561QPS4_9HYPH</name>
<evidence type="ECO:0000313" key="9">
    <source>
        <dbReference type="EMBL" id="TWF52398.1"/>
    </source>
</evidence>
<dbReference type="InterPro" id="IPR008995">
    <property type="entry name" value="Mo/tungstate-bd_C_term_dom"/>
</dbReference>
<dbReference type="Gene3D" id="3.40.50.300">
    <property type="entry name" value="P-loop containing nucleotide triphosphate hydrolases"/>
    <property type="match status" value="1"/>
</dbReference>
<dbReference type="GO" id="GO:0015417">
    <property type="term" value="F:ABC-type polyamine transporter activity"/>
    <property type="evidence" value="ECO:0007669"/>
    <property type="project" value="UniProtKB-EC"/>
</dbReference>
<dbReference type="InterPro" id="IPR005893">
    <property type="entry name" value="PotA-like"/>
</dbReference>
<protein>
    <recommendedName>
        <fullName evidence="7">Spermidine/putrescine import ATP-binding protein PotA</fullName>
        <ecNumber evidence="7">7.6.2.11</ecNumber>
    </recommendedName>
</protein>
<evidence type="ECO:0000256" key="2">
    <source>
        <dbReference type="ARBA" id="ARBA00022475"/>
    </source>
</evidence>
<dbReference type="InterPro" id="IPR013611">
    <property type="entry name" value="Transp-assoc_OB_typ2"/>
</dbReference>
<organism evidence="9 10">
    <name type="scientific">Neorhizobium alkalisoli</name>
    <dbReference type="NCBI Taxonomy" id="528178"/>
    <lineage>
        <taxon>Bacteria</taxon>
        <taxon>Pseudomonadati</taxon>
        <taxon>Pseudomonadota</taxon>
        <taxon>Alphaproteobacteria</taxon>
        <taxon>Hyphomicrobiales</taxon>
        <taxon>Rhizobiaceae</taxon>
        <taxon>Rhizobium/Agrobacterium group</taxon>
        <taxon>Neorhizobium</taxon>
    </lineage>
</organism>
<reference evidence="9 10" key="1">
    <citation type="submission" date="2019-06" db="EMBL/GenBank/DDBJ databases">
        <title>Sorghum-associated microbial communities from plants grown in Nebraska, USA.</title>
        <authorList>
            <person name="Schachtman D."/>
        </authorList>
    </citation>
    <scope>NUCLEOTIDE SEQUENCE [LARGE SCALE GENOMIC DNA]</scope>
    <source>
        <strain evidence="9 10">1225</strain>
    </source>
</reference>
<dbReference type="SUPFAM" id="SSF50331">
    <property type="entry name" value="MOP-like"/>
    <property type="match status" value="1"/>
</dbReference>
<dbReference type="InterPro" id="IPR027417">
    <property type="entry name" value="P-loop_NTPase"/>
</dbReference>
<dbReference type="InterPro" id="IPR050093">
    <property type="entry name" value="ABC_SmlMolc_Importer"/>
</dbReference>
<keyword evidence="3 7" id="KW-0547">Nucleotide-binding</keyword>
<feature type="domain" description="ABC transporter" evidence="8">
    <location>
        <begin position="4"/>
        <end position="234"/>
    </location>
</feature>
<gene>
    <name evidence="7" type="primary">potA</name>
    <name evidence="9" type="ORF">FHW37_105502</name>
</gene>